<dbReference type="CDD" id="cd07377">
    <property type="entry name" value="WHTH_GntR"/>
    <property type="match status" value="1"/>
</dbReference>
<dbReference type="PANTHER" id="PTHR43537">
    <property type="entry name" value="TRANSCRIPTIONAL REGULATOR, GNTR FAMILY"/>
    <property type="match status" value="1"/>
</dbReference>
<evidence type="ECO:0000313" key="6">
    <source>
        <dbReference type="Proteomes" id="UP000002318"/>
    </source>
</evidence>
<sequence length="238" mass="26049">MAFKSVHRKRNLSHEIAASIREAIFQGDYPEGSAIPPEPELADQFGVSRAVIRDATRILEARGMIEIIQGKGMFVTPDANEAFAEVLLNALKKRGAATADVEGVIRYLLPEACGMLIAQENEKSLDEVAKAITAYQTLQLKGIEGAKLTVAYRNVVSLIFLLSGNRVMGLIGPALLKLTPSRIAEEGEERFSDLFLTLLGSANSYTARERIRELLRNDSQGGLLAQASELRQEELLLP</sequence>
<keyword evidence="3" id="KW-0804">Transcription</keyword>
<feature type="domain" description="HTH gntR-type" evidence="4">
    <location>
        <begin position="10"/>
        <end position="78"/>
    </location>
</feature>
<dbReference type="EMBL" id="CP002116">
    <property type="protein sequence ID" value="ADK83162.1"/>
    <property type="molecule type" value="Genomic_DNA"/>
</dbReference>
<name>E1R9J3_SEDSS</name>
<dbReference type="OrthoDB" id="368257at2"/>
<keyword evidence="1" id="KW-0805">Transcription regulation</keyword>
<dbReference type="HOGENOM" id="CLU_1165252_0_0_12"/>
<dbReference type="PROSITE" id="PS50949">
    <property type="entry name" value="HTH_GNTR"/>
    <property type="match status" value="1"/>
</dbReference>
<evidence type="ECO:0000256" key="3">
    <source>
        <dbReference type="ARBA" id="ARBA00023163"/>
    </source>
</evidence>
<dbReference type="KEGG" id="ssm:Spirs_4080"/>
<dbReference type="PANTHER" id="PTHR43537:SF44">
    <property type="entry name" value="GNTR FAMILY REGULATORY PROTEIN"/>
    <property type="match status" value="1"/>
</dbReference>
<dbReference type="Pfam" id="PF00392">
    <property type="entry name" value="GntR"/>
    <property type="match status" value="1"/>
</dbReference>
<proteinExistence type="predicted"/>
<dbReference type="PRINTS" id="PR00035">
    <property type="entry name" value="HTHGNTR"/>
</dbReference>
<dbReference type="InterPro" id="IPR036388">
    <property type="entry name" value="WH-like_DNA-bd_sf"/>
</dbReference>
<dbReference type="SMART" id="SM00345">
    <property type="entry name" value="HTH_GNTR"/>
    <property type="match status" value="1"/>
</dbReference>
<evidence type="ECO:0000313" key="5">
    <source>
        <dbReference type="EMBL" id="ADK83162.1"/>
    </source>
</evidence>
<dbReference type="RefSeq" id="WP_013256618.1">
    <property type="nucleotide sequence ID" value="NC_014364.1"/>
</dbReference>
<keyword evidence="2" id="KW-0238">DNA-binding</keyword>
<reference evidence="5 6" key="1">
    <citation type="journal article" date="2010" name="Stand. Genomic Sci.">
        <title>Complete genome sequence of Spirochaeta smaragdinae type strain (SEBR 4228).</title>
        <authorList>
            <person name="Mavromatis K."/>
            <person name="Yasawong M."/>
            <person name="Chertkov O."/>
            <person name="Lapidus A."/>
            <person name="Lucas S."/>
            <person name="Nolan M."/>
            <person name="Del Rio T.G."/>
            <person name="Tice H."/>
            <person name="Cheng J.F."/>
            <person name="Pitluck S."/>
            <person name="Liolios K."/>
            <person name="Ivanova N."/>
            <person name="Tapia R."/>
            <person name="Han C."/>
            <person name="Bruce D."/>
            <person name="Goodwin L."/>
            <person name="Pati A."/>
            <person name="Chen A."/>
            <person name="Palaniappan K."/>
            <person name="Land M."/>
            <person name="Hauser L."/>
            <person name="Chang Y.J."/>
            <person name="Jeffries C.D."/>
            <person name="Detter J.C."/>
            <person name="Rohde M."/>
            <person name="Brambilla E."/>
            <person name="Spring S."/>
            <person name="Goker M."/>
            <person name="Sikorski J."/>
            <person name="Woyke T."/>
            <person name="Bristow J."/>
            <person name="Eisen J.A."/>
            <person name="Markowitz V."/>
            <person name="Hugenholtz P."/>
            <person name="Klenk H.P."/>
            <person name="Kyrpides N.C."/>
        </authorList>
    </citation>
    <scope>NUCLEOTIDE SEQUENCE [LARGE SCALE GENOMIC DNA]</scope>
    <source>
        <strain evidence="6">DSM 11293 / JCM 15392 / SEBR 4228</strain>
    </source>
</reference>
<dbReference type="SUPFAM" id="SSF46785">
    <property type="entry name" value="Winged helix' DNA-binding domain"/>
    <property type="match status" value="1"/>
</dbReference>
<dbReference type="Proteomes" id="UP000002318">
    <property type="component" value="Chromosome"/>
</dbReference>
<organism evidence="5 6">
    <name type="scientific">Sediminispirochaeta smaragdinae (strain DSM 11293 / JCM 15392 / SEBR 4228)</name>
    <name type="common">Spirochaeta smaragdinae</name>
    <dbReference type="NCBI Taxonomy" id="573413"/>
    <lineage>
        <taxon>Bacteria</taxon>
        <taxon>Pseudomonadati</taxon>
        <taxon>Spirochaetota</taxon>
        <taxon>Spirochaetia</taxon>
        <taxon>Spirochaetales</taxon>
        <taxon>Spirochaetaceae</taxon>
        <taxon>Sediminispirochaeta</taxon>
    </lineage>
</organism>
<accession>E1R9J3</accession>
<evidence type="ECO:0000256" key="2">
    <source>
        <dbReference type="ARBA" id="ARBA00023125"/>
    </source>
</evidence>
<dbReference type="InterPro" id="IPR000524">
    <property type="entry name" value="Tscrpt_reg_HTH_GntR"/>
</dbReference>
<dbReference type="InterPro" id="IPR036390">
    <property type="entry name" value="WH_DNA-bd_sf"/>
</dbReference>
<dbReference type="AlphaFoldDB" id="E1R9J3"/>
<evidence type="ECO:0000256" key="1">
    <source>
        <dbReference type="ARBA" id="ARBA00023015"/>
    </source>
</evidence>
<protein>
    <submittedName>
        <fullName evidence="5">Regulatory protein GntR HTH</fullName>
    </submittedName>
</protein>
<gene>
    <name evidence="5" type="ordered locus">Spirs_4080</name>
</gene>
<dbReference type="eggNOG" id="COG2186">
    <property type="taxonomic scope" value="Bacteria"/>
</dbReference>
<keyword evidence="6" id="KW-1185">Reference proteome</keyword>
<dbReference type="STRING" id="573413.Spirs_4080"/>
<dbReference type="Gene3D" id="1.10.10.10">
    <property type="entry name" value="Winged helix-like DNA-binding domain superfamily/Winged helix DNA-binding domain"/>
    <property type="match status" value="1"/>
</dbReference>
<evidence type="ECO:0000259" key="4">
    <source>
        <dbReference type="PROSITE" id="PS50949"/>
    </source>
</evidence>
<dbReference type="GO" id="GO:0003677">
    <property type="term" value="F:DNA binding"/>
    <property type="evidence" value="ECO:0007669"/>
    <property type="project" value="UniProtKB-KW"/>
</dbReference>
<dbReference type="GO" id="GO:0003700">
    <property type="term" value="F:DNA-binding transcription factor activity"/>
    <property type="evidence" value="ECO:0007669"/>
    <property type="project" value="InterPro"/>
</dbReference>